<protein>
    <submittedName>
        <fullName evidence="3">Uncharacterized protein</fullName>
    </submittedName>
</protein>
<gene>
    <name evidence="3" type="ORF">JMJ35_010638</name>
</gene>
<dbReference type="Proteomes" id="UP001166286">
    <property type="component" value="Unassembled WGS sequence"/>
</dbReference>
<comment type="caution">
    <text evidence="3">The sequence shown here is derived from an EMBL/GenBank/DDBJ whole genome shotgun (WGS) entry which is preliminary data.</text>
</comment>
<feature type="region of interest" description="Disordered" evidence="1">
    <location>
        <begin position="386"/>
        <end position="415"/>
    </location>
</feature>
<evidence type="ECO:0000256" key="1">
    <source>
        <dbReference type="SAM" id="MobiDB-lite"/>
    </source>
</evidence>
<accession>A0AA39UWZ9</accession>
<dbReference type="AlphaFoldDB" id="A0AA39UWZ9"/>
<organism evidence="3 4">
    <name type="scientific">Cladonia borealis</name>
    <dbReference type="NCBI Taxonomy" id="184061"/>
    <lineage>
        <taxon>Eukaryota</taxon>
        <taxon>Fungi</taxon>
        <taxon>Dikarya</taxon>
        <taxon>Ascomycota</taxon>
        <taxon>Pezizomycotina</taxon>
        <taxon>Lecanoromycetes</taxon>
        <taxon>OSLEUM clade</taxon>
        <taxon>Lecanoromycetidae</taxon>
        <taxon>Lecanorales</taxon>
        <taxon>Lecanorineae</taxon>
        <taxon>Cladoniaceae</taxon>
        <taxon>Cladonia</taxon>
    </lineage>
</organism>
<evidence type="ECO:0000313" key="4">
    <source>
        <dbReference type="Proteomes" id="UP001166286"/>
    </source>
</evidence>
<evidence type="ECO:0000256" key="2">
    <source>
        <dbReference type="SAM" id="SignalP"/>
    </source>
</evidence>
<feature type="signal peptide" evidence="2">
    <location>
        <begin position="1"/>
        <end position="23"/>
    </location>
</feature>
<dbReference type="EMBL" id="JAFEKC020000026">
    <property type="protein sequence ID" value="KAK0506938.1"/>
    <property type="molecule type" value="Genomic_DNA"/>
</dbReference>
<feature type="chain" id="PRO_5041305767" evidence="2">
    <location>
        <begin position="24"/>
        <end position="476"/>
    </location>
</feature>
<reference evidence="3" key="1">
    <citation type="submission" date="2023-03" db="EMBL/GenBank/DDBJ databases">
        <title>Complete genome of Cladonia borealis.</title>
        <authorList>
            <person name="Park H."/>
        </authorList>
    </citation>
    <scope>NUCLEOTIDE SEQUENCE</scope>
    <source>
        <strain evidence="3">ANT050790</strain>
    </source>
</reference>
<keyword evidence="4" id="KW-1185">Reference proteome</keyword>
<sequence>MQSTYSIWTLAVLSFFAIPAVYSSPQPNKRGIVPTTYGQIGVNPVSVFLANPTTLADIGVVLNGDKSYISVQGSSTKWIGVNTEYLTDVPSATTGVQASATTLTAATDGASVGDVNIILTPALVNKLTALAKSVCGSSKHRKRDQESCAYNFINEAAAYEEFSGLDVPINLQAVANLVALAAEAGGAAAGSQTAQAAGLLAIIWWQWEKIKAIPNLIRIPAANVGPSATPSTNAVTSASSNAPCPTGTNIAACDDTTNCSGQNKKCTSGKYVGCPCVNDEVFLIHSYDPASLASQQAILATLATITAAATASSTSVGRCGPTSTSGIPGCWGQPGCAYYLAGNGQGCPGVDYCACDGTNVPLLTSTVSGKTTSGCGYTTQPTANHCPTTTGGGGGGGATSTPPPASSKPTASSSPTPAYSLCYSNGPFNMRQASAMESASAYCKGIAAARNAVSRTWPGSCAVQNNGAVYQPPANG</sequence>
<keyword evidence="2" id="KW-0732">Signal</keyword>
<evidence type="ECO:0000313" key="3">
    <source>
        <dbReference type="EMBL" id="KAK0506938.1"/>
    </source>
</evidence>
<proteinExistence type="predicted"/>
<name>A0AA39UWZ9_9LECA</name>